<evidence type="ECO:0000256" key="2">
    <source>
        <dbReference type="ARBA" id="ARBA00012052"/>
    </source>
</evidence>
<dbReference type="GO" id="GO:0016114">
    <property type="term" value="P:terpenoid biosynthetic process"/>
    <property type="evidence" value="ECO:0007669"/>
    <property type="project" value="InterPro"/>
</dbReference>
<evidence type="ECO:0000256" key="5">
    <source>
        <dbReference type="ARBA" id="ARBA00022741"/>
    </source>
</evidence>
<dbReference type="EMBL" id="QXIS01000026">
    <property type="protein sequence ID" value="RIE06057.1"/>
    <property type="molecule type" value="Genomic_DNA"/>
</dbReference>
<evidence type="ECO:0000259" key="10">
    <source>
        <dbReference type="Pfam" id="PF00288"/>
    </source>
</evidence>
<dbReference type="InterPro" id="IPR014721">
    <property type="entry name" value="Ribsml_uS5_D2-typ_fold_subgr"/>
</dbReference>
<dbReference type="HAMAP" id="MF_00061">
    <property type="entry name" value="IspE"/>
    <property type="match status" value="1"/>
</dbReference>
<protein>
    <recommendedName>
        <fullName evidence="3 9">4-diphosphocytidyl-2-C-methyl-D-erythritol kinase</fullName>
        <shortName evidence="9">CMK</shortName>
        <ecNumber evidence="2 9">2.7.1.148</ecNumber>
    </recommendedName>
    <alternativeName>
        <fullName evidence="8 9">4-(cytidine-5'-diphospho)-2-C-methyl-D-erythritol kinase</fullName>
    </alternativeName>
</protein>
<proteinExistence type="inferred from homology"/>
<feature type="domain" description="GHMP kinase C-terminal" evidence="11">
    <location>
        <begin position="227"/>
        <end position="287"/>
    </location>
</feature>
<keyword evidence="5 9" id="KW-0547">Nucleotide-binding</keyword>
<evidence type="ECO:0000313" key="13">
    <source>
        <dbReference type="Proteomes" id="UP000266328"/>
    </source>
</evidence>
<accession>A0A398D1M4</accession>
<dbReference type="EC" id="2.7.1.148" evidence="2 9"/>
<gene>
    <name evidence="9" type="primary">ispE</name>
    <name evidence="12" type="ORF">SMC7_04360</name>
</gene>
<dbReference type="InterPro" id="IPR006204">
    <property type="entry name" value="GHMP_kinase_N_dom"/>
</dbReference>
<organism evidence="12 13">
    <name type="scientific">Candidatus Cryosericum terrychapinii</name>
    <dbReference type="NCBI Taxonomy" id="2290919"/>
    <lineage>
        <taxon>Bacteria</taxon>
        <taxon>Pseudomonadati</taxon>
        <taxon>Caldisericota/Cryosericota group</taxon>
        <taxon>Candidatus Cryosericota</taxon>
        <taxon>Candidatus Cryosericia</taxon>
        <taxon>Candidatus Cryosericales</taxon>
        <taxon>Candidatus Cryosericaceae</taxon>
        <taxon>Candidatus Cryosericum</taxon>
    </lineage>
</organism>
<dbReference type="InterPro" id="IPR020568">
    <property type="entry name" value="Ribosomal_Su5_D2-typ_SF"/>
</dbReference>
<dbReference type="OrthoDB" id="9786712at2"/>
<dbReference type="InterPro" id="IPR013750">
    <property type="entry name" value="GHMP_kinase_C_dom"/>
</dbReference>
<comment type="caution">
    <text evidence="9">Lacks conserved residue(s) required for the propagation of feature annotation.</text>
</comment>
<dbReference type="InterPro" id="IPR036554">
    <property type="entry name" value="GHMP_kinase_C_sf"/>
</dbReference>
<comment type="catalytic activity">
    <reaction evidence="9">
        <text>4-CDP-2-C-methyl-D-erythritol + ATP = 4-CDP-2-C-methyl-D-erythritol 2-phosphate + ADP + H(+)</text>
        <dbReference type="Rhea" id="RHEA:18437"/>
        <dbReference type="ChEBI" id="CHEBI:15378"/>
        <dbReference type="ChEBI" id="CHEBI:30616"/>
        <dbReference type="ChEBI" id="CHEBI:57823"/>
        <dbReference type="ChEBI" id="CHEBI:57919"/>
        <dbReference type="ChEBI" id="CHEBI:456216"/>
        <dbReference type="EC" id="2.7.1.148"/>
    </reaction>
</comment>
<dbReference type="Gene3D" id="3.30.230.10">
    <property type="match status" value="1"/>
</dbReference>
<feature type="active site" evidence="9">
    <location>
        <position position="10"/>
    </location>
</feature>
<evidence type="ECO:0000256" key="9">
    <source>
        <dbReference type="HAMAP-Rule" id="MF_00061"/>
    </source>
</evidence>
<evidence type="ECO:0000256" key="6">
    <source>
        <dbReference type="ARBA" id="ARBA00022777"/>
    </source>
</evidence>
<evidence type="ECO:0000256" key="1">
    <source>
        <dbReference type="ARBA" id="ARBA00009684"/>
    </source>
</evidence>
<feature type="domain" description="GHMP kinase N-terminal" evidence="10">
    <location>
        <begin position="67"/>
        <end position="150"/>
    </location>
</feature>
<dbReference type="PIRSF" id="PIRSF010376">
    <property type="entry name" value="IspE"/>
    <property type="match status" value="1"/>
</dbReference>
<keyword evidence="13" id="KW-1185">Reference proteome</keyword>
<dbReference type="GO" id="GO:0019288">
    <property type="term" value="P:isopentenyl diphosphate biosynthetic process, methylerythritol 4-phosphate pathway"/>
    <property type="evidence" value="ECO:0007669"/>
    <property type="project" value="UniProtKB-UniRule"/>
</dbReference>
<evidence type="ECO:0000259" key="11">
    <source>
        <dbReference type="Pfam" id="PF08544"/>
    </source>
</evidence>
<evidence type="ECO:0000256" key="7">
    <source>
        <dbReference type="ARBA" id="ARBA00022840"/>
    </source>
</evidence>
<dbReference type="GO" id="GO:0050515">
    <property type="term" value="F:4-(cytidine 5'-diphospho)-2-C-methyl-D-erythritol kinase activity"/>
    <property type="evidence" value="ECO:0007669"/>
    <property type="project" value="UniProtKB-UniRule"/>
</dbReference>
<sequence>MRLTIETRTKLNAWLRVLPKEKGAALHGLESLFLPIALGDRLIVDTSLSETPRFLLSSNRPDLIPSNTVQEAWNAFVDSCPPARGRPSFQITVHLDKRIPEQTGLGAGSGDAGTMLLLLNQLHGFPLNRGQLHAIACRIGSDIPFFVQSGPCIVRGMGDRVEPLPSFPHLTCCVALPEFRVDTRHAYELLDNAMADNGASAVDPSVSLDIVLEALQKLEPLSRSGSFRLNSFEATLGENTASFLSIRSMLLASGAILAGLSGSGSAVFGIYAERAAAETAALDVQQRVSAARTFVAEIL</sequence>
<dbReference type="AlphaFoldDB" id="A0A398D1M4"/>
<reference evidence="12 13" key="1">
    <citation type="submission" date="2018-09" db="EMBL/GenBank/DDBJ databases">
        <title>Discovery and Ecogenomic Context for Candidatus Cryosericales, a Global Caldiserica Order Active in Thawing Permafrost.</title>
        <authorList>
            <person name="Martinez M.A."/>
            <person name="Woodcroft B.J."/>
            <person name="Ignacio Espinoza J.C."/>
            <person name="Zayed A."/>
            <person name="Singleton C.M."/>
            <person name="Boyd J."/>
            <person name="Li Y.-F."/>
            <person name="Purvine S."/>
            <person name="Maughan H."/>
            <person name="Hodgkins S.B."/>
            <person name="Anderson D."/>
            <person name="Sederholm M."/>
            <person name="Temperton B."/>
            <person name="Saleska S.R."/>
            <person name="Tyson G.W."/>
            <person name="Rich V.I."/>
        </authorList>
    </citation>
    <scope>NUCLEOTIDE SEQUENCE [LARGE SCALE GENOMIC DNA]</scope>
    <source>
        <strain evidence="12 13">SMC7</strain>
    </source>
</reference>
<dbReference type="Pfam" id="PF08544">
    <property type="entry name" value="GHMP_kinases_C"/>
    <property type="match status" value="1"/>
</dbReference>
<keyword evidence="4 9" id="KW-0808">Transferase</keyword>
<name>A0A398D1M4_9BACT</name>
<dbReference type="InterPro" id="IPR004424">
    <property type="entry name" value="IspE"/>
</dbReference>
<comment type="caution">
    <text evidence="12">The sequence shown here is derived from an EMBL/GenBank/DDBJ whole genome shotgun (WGS) entry which is preliminary data.</text>
</comment>
<dbReference type="Gene3D" id="3.30.70.890">
    <property type="entry name" value="GHMP kinase, C-terminal domain"/>
    <property type="match status" value="1"/>
</dbReference>
<comment type="pathway">
    <text evidence="9">Isoprenoid biosynthesis; isopentenyl diphosphate biosynthesis via DXP pathway; isopentenyl diphosphate from 1-deoxy-D-xylulose 5-phosphate: step 3/6.</text>
</comment>
<evidence type="ECO:0000256" key="8">
    <source>
        <dbReference type="ARBA" id="ARBA00032554"/>
    </source>
</evidence>
<dbReference type="UniPathway" id="UPA00056">
    <property type="reaction ID" value="UER00094"/>
</dbReference>
<evidence type="ECO:0000256" key="4">
    <source>
        <dbReference type="ARBA" id="ARBA00022679"/>
    </source>
</evidence>
<dbReference type="RefSeq" id="WP_119089128.1">
    <property type="nucleotide sequence ID" value="NZ_QXIS01000026.1"/>
</dbReference>
<dbReference type="SUPFAM" id="SSF54211">
    <property type="entry name" value="Ribosomal protein S5 domain 2-like"/>
    <property type="match status" value="1"/>
</dbReference>
<comment type="function">
    <text evidence="9">Catalyzes the phosphorylation of the position 2 hydroxy group of 4-diphosphocytidyl-2C-methyl-D-erythritol.</text>
</comment>
<evidence type="ECO:0000313" key="12">
    <source>
        <dbReference type="EMBL" id="RIE06057.1"/>
    </source>
</evidence>
<evidence type="ECO:0000256" key="3">
    <source>
        <dbReference type="ARBA" id="ARBA00017473"/>
    </source>
</evidence>
<dbReference type="Pfam" id="PF00288">
    <property type="entry name" value="GHMP_kinases_N"/>
    <property type="match status" value="1"/>
</dbReference>
<dbReference type="GO" id="GO:0005524">
    <property type="term" value="F:ATP binding"/>
    <property type="evidence" value="ECO:0007669"/>
    <property type="project" value="UniProtKB-UniRule"/>
</dbReference>
<dbReference type="PANTHER" id="PTHR43527">
    <property type="entry name" value="4-DIPHOSPHOCYTIDYL-2-C-METHYL-D-ERYTHRITOL KINASE, CHLOROPLASTIC"/>
    <property type="match status" value="1"/>
</dbReference>
<dbReference type="SUPFAM" id="SSF55060">
    <property type="entry name" value="GHMP Kinase, C-terminal domain"/>
    <property type="match status" value="1"/>
</dbReference>
<dbReference type="PANTHER" id="PTHR43527:SF2">
    <property type="entry name" value="4-DIPHOSPHOCYTIDYL-2-C-METHYL-D-ERYTHRITOL KINASE, CHLOROPLASTIC"/>
    <property type="match status" value="1"/>
</dbReference>
<dbReference type="Proteomes" id="UP000266328">
    <property type="component" value="Unassembled WGS sequence"/>
</dbReference>
<comment type="similarity">
    <text evidence="1 9">Belongs to the GHMP kinase family. IspE subfamily.</text>
</comment>
<keyword evidence="7 9" id="KW-0067">ATP-binding</keyword>
<feature type="active site" evidence="9">
    <location>
        <position position="142"/>
    </location>
</feature>
<keyword evidence="9" id="KW-0414">Isoprene biosynthesis</keyword>
<keyword evidence="6 9" id="KW-0418">Kinase</keyword>